<dbReference type="InterPro" id="IPR048469">
    <property type="entry name" value="YchJ-like_M"/>
</dbReference>
<evidence type="ECO:0000313" key="4">
    <source>
        <dbReference type="EMBL" id="CAB1368907.1"/>
    </source>
</evidence>
<proteinExistence type="inferred from homology"/>
<organism evidence="4 5">
    <name type="scientific">Denitratisoma oestradiolicum</name>
    <dbReference type="NCBI Taxonomy" id="311182"/>
    <lineage>
        <taxon>Bacteria</taxon>
        <taxon>Pseudomonadati</taxon>
        <taxon>Pseudomonadota</taxon>
        <taxon>Betaproteobacteria</taxon>
        <taxon>Nitrosomonadales</taxon>
        <taxon>Sterolibacteriaceae</taxon>
        <taxon>Denitratisoma</taxon>
    </lineage>
</organism>
<evidence type="ECO:0000256" key="1">
    <source>
        <dbReference type="ARBA" id="ARBA00010839"/>
    </source>
</evidence>
<dbReference type="PANTHER" id="PTHR33747:SF1">
    <property type="entry name" value="ADENYLATE CYCLASE-ASSOCIATED CAP C-TERMINAL DOMAIN-CONTAINING PROTEIN"/>
    <property type="match status" value="1"/>
</dbReference>
<dbReference type="Gene3D" id="3.10.450.50">
    <property type="match status" value="1"/>
</dbReference>
<dbReference type="SUPFAM" id="SSF54427">
    <property type="entry name" value="NTF2-like"/>
    <property type="match status" value="1"/>
</dbReference>
<reference evidence="4 5" key="1">
    <citation type="submission" date="2020-03" db="EMBL/GenBank/DDBJ databases">
        <authorList>
            <consortium name="Genoscope - CEA"/>
            <person name="William W."/>
        </authorList>
    </citation>
    <scope>NUCLEOTIDE SEQUENCE [LARGE SCALE GENOMIC DNA]</scope>
    <source>
        <strain evidence="5">DSM 16959</strain>
    </source>
</reference>
<dbReference type="InterPro" id="IPR023006">
    <property type="entry name" value="YchJ-like"/>
</dbReference>
<dbReference type="HAMAP" id="MF_00612">
    <property type="entry name" value="UPF0225"/>
    <property type="match status" value="1"/>
</dbReference>
<accession>A0A6S6XVP5</accession>
<dbReference type="AlphaFoldDB" id="A0A6S6XVP5"/>
<comment type="similarity">
    <text evidence="1 2">Belongs to the UPF0225 family.</text>
</comment>
<protein>
    <recommendedName>
        <fullName evidence="2">UPF0225 protein DENOEST_1742</fullName>
    </recommendedName>
</protein>
<gene>
    <name evidence="4" type="ORF">DENOEST_1742</name>
</gene>
<sequence>MPHPCSCGSGRPYADCCGPCHAGTPAATAEALMRSRYSAYVLALEAYLLATWHPSTRPVSLKLQETPQAKWLGLQVKRHEPTGPDSARVEFVARYKVGGRAHRLHELSRFLRENGRWYYVDGEFPV</sequence>
<keyword evidence="5" id="KW-1185">Reference proteome</keyword>
<dbReference type="PANTHER" id="PTHR33747">
    <property type="entry name" value="UPF0225 PROTEIN SCO1677"/>
    <property type="match status" value="1"/>
</dbReference>
<dbReference type="RefSeq" id="WP_145768938.1">
    <property type="nucleotide sequence ID" value="NZ_LR778301.1"/>
</dbReference>
<dbReference type="KEGG" id="doe:DENOEST_1742"/>
<evidence type="ECO:0000256" key="2">
    <source>
        <dbReference type="HAMAP-Rule" id="MF_00612"/>
    </source>
</evidence>
<dbReference type="Proteomes" id="UP000515733">
    <property type="component" value="Chromosome"/>
</dbReference>
<dbReference type="InterPro" id="IPR032710">
    <property type="entry name" value="NTF2-like_dom_sf"/>
</dbReference>
<dbReference type="OrthoDB" id="21421at2"/>
<dbReference type="InterPro" id="IPR004027">
    <property type="entry name" value="SEC_C_motif"/>
</dbReference>
<evidence type="ECO:0000313" key="5">
    <source>
        <dbReference type="Proteomes" id="UP000515733"/>
    </source>
</evidence>
<dbReference type="Pfam" id="PF17775">
    <property type="entry name" value="YchJ_M-like"/>
    <property type="match status" value="1"/>
</dbReference>
<evidence type="ECO:0000259" key="3">
    <source>
        <dbReference type="Pfam" id="PF17775"/>
    </source>
</evidence>
<dbReference type="EMBL" id="LR778301">
    <property type="protein sequence ID" value="CAB1368907.1"/>
    <property type="molecule type" value="Genomic_DNA"/>
</dbReference>
<feature type="domain" description="YchJ-like middle NTF2-like" evidence="3">
    <location>
        <begin position="28"/>
        <end position="122"/>
    </location>
</feature>
<dbReference type="Pfam" id="PF02810">
    <property type="entry name" value="SEC-C"/>
    <property type="match status" value="1"/>
</dbReference>
<name>A0A6S6XVP5_9PROT</name>